<gene>
    <name evidence="2" type="ORF">Calla_2234</name>
</gene>
<evidence type="ECO:0000313" key="2">
    <source>
        <dbReference type="EMBL" id="AEM74780.1"/>
    </source>
</evidence>
<evidence type="ECO:0000256" key="1">
    <source>
        <dbReference type="SAM" id="MobiDB-lite"/>
    </source>
</evidence>
<reference evidence="2 3" key="1">
    <citation type="submission" date="2011-08" db="EMBL/GenBank/DDBJ databases">
        <title>Complete sequence of Caldicellulosiruptor lactoaceticus 6A.</title>
        <authorList>
            <consortium name="US DOE Joint Genome Institute"/>
            <person name="Lucas S."/>
            <person name="Han J."/>
            <person name="Lapidus A."/>
            <person name="Cheng J.-F."/>
            <person name="Goodwin L."/>
            <person name="Pitluck S."/>
            <person name="Peters L."/>
            <person name="Davenport K."/>
            <person name="Detter J.C."/>
            <person name="Han C."/>
            <person name="Tapia R."/>
            <person name="Land M."/>
            <person name="Hauser L."/>
            <person name="Kyrpides N."/>
            <person name="Ivanova N."/>
            <person name="Ovchinnikova G."/>
            <person name="Pagani I."/>
            <person name="Blumer-Schuette S.E."/>
            <person name="Kelly R.M."/>
            <person name="Woyke T."/>
        </authorList>
    </citation>
    <scope>NUCLEOTIDE SEQUENCE [LARGE SCALE GENOMIC DNA]</scope>
    <source>
        <strain evidence="2 3">6A</strain>
    </source>
</reference>
<dbReference type="EMBL" id="CP003001">
    <property type="protein sequence ID" value="AEM74780.1"/>
    <property type="molecule type" value="Genomic_DNA"/>
</dbReference>
<dbReference type="HOGENOM" id="CLU_2697642_0_0_9"/>
<dbReference type="Proteomes" id="UP000009257">
    <property type="component" value="Chromosome"/>
</dbReference>
<sequence>MKDALLLLLAMSGCLLVHLFMHKAMMGKGCHSHDHHQSNEAQKVSDFKGHQIHQHHHSEELVALDKPSKSEENK</sequence>
<dbReference type="KEGG" id="clc:Calla_2234"/>
<organism evidence="2 3">
    <name type="scientific">Caldicellulosiruptor acetigenus 6A</name>
    <dbReference type="NCBI Taxonomy" id="632516"/>
    <lineage>
        <taxon>Bacteria</taxon>
        <taxon>Bacillati</taxon>
        <taxon>Bacillota</taxon>
        <taxon>Bacillota incertae sedis</taxon>
        <taxon>Caldicellulosiruptorales</taxon>
        <taxon>Caldicellulosiruptoraceae</taxon>
        <taxon>Caldicellulosiruptor</taxon>
    </lineage>
</organism>
<feature type="region of interest" description="Disordered" evidence="1">
    <location>
        <begin position="28"/>
        <end position="74"/>
    </location>
</feature>
<protein>
    <submittedName>
        <fullName evidence="2">Uncharacterized protein</fullName>
    </submittedName>
</protein>
<evidence type="ECO:0000313" key="3">
    <source>
        <dbReference type="Proteomes" id="UP000009257"/>
    </source>
</evidence>
<dbReference type="AlphaFoldDB" id="G2PXB6"/>
<accession>G2PXB6</accession>
<dbReference type="RefSeq" id="WP_014043246.1">
    <property type="nucleotide sequence ID" value="NC_015949.1"/>
</dbReference>
<proteinExistence type="predicted"/>
<name>G2PXB6_9FIRM</name>
<feature type="compositionally biased region" description="Basic and acidic residues" evidence="1">
    <location>
        <begin position="31"/>
        <end position="49"/>
    </location>
</feature>